<proteinExistence type="predicted"/>
<keyword evidence="2" id="KW-0675">Receptor</keyword>
<feature type="region of interest" description="Disordered" evidence="1">
    <location>
        <begin position="1"/>
        <end position="35"/>
    </location>
</feature>
<organism evidence="2 3">
    <name type="scientific">Iris pallida</name>
    <name type="common">Sweet iris</name>
    <dbReference type="NCBI Taxonomy" id="29817"/>
    <lineage>
        <taxon>Eukaryota</taxon>
        <taxon>Viridiplantae</taxon>
        <taxon>Streptophyta</taxon>
        <taxon>Embryophyta</taxon>
        <taxon>Tracheophyta</taxon>
        <taxon>Spermatophyta</taxon>
        <taxon>Magnoliopsida</taxon>
        <taxon>Liliopsida</taxon>
        <taxon>Asparagales</taxon>
        <taxon>Iridaceae</taxon>
        <taxon>Iridoideae</taxon>
        <taxon>Irideae</taxon>
        <taxon>Iris</taxon>
    </lineage>
</organism>
<dbReference type="EMBL" id="JANAVB010024598">
    <property type="protein sequence ID" value="KAJ6822138.1"/>
    <property type="molecule type" value="Genomic_DNA"/>
</dbReference>
<feature type="compositionally biased region" description="Gly residues" evidence="1">
    <location>
        <begin position="15"/>
        <end position="24"/>
    </location>
</feature>
<evidence type="ECO:0000256" key="1">
    <source>
        <dbReference type="SAM" id="MobiDB-lite"/>
    </source>
</evidence>
<keyword evidence="2" id="KW-0808">Transferase</keyword>
<evidence type="ECO:0000313" key="2">
    <source>
        <dbReference type="EMBL" id="KAJ6822138.1"/>
    </source>
</evidence>
<keyword evidence="3" id="KW-1185">Reference proteome</keyword>
<evidence type="ECO:0000313" key="3">
    <source>
        <dbReference type="Proteomes" id="UP001140949"/>
    </source>
</evidence>
<keyword evidence="2" id="KW-0418">Kinase</keyword>
<reference evidence="2" key="2">
    <citation type="submission" date="2023-04" db="EMBL/GenBank/DDBJ databases">
        <authorList>
            <person name="Bruccoleri R.E."/>
            <person name="Oakeley E.J."/>
            <person name="Faust A.-M."/>
            <person name="Dessus-Babus S."/>
            <person name="Altorfer M."/>
            <person name="Burckhardt D."/>
            <person name="Oertli M."/>
            <person name="Naumann U."/>
            <person name="Petersen F."/>
            <person name="Wong J."/>
        </authorList>
    </citation>
    <scope>NUCLEOTIDE SEQUENCE</scope>
    <source>
        <strain evidence="2">GSM-AAB239-AS_SAM_17_03QT</strain>
        <tissue evidence="2">Leaf</tissue>
    </source>
</reference>
<accession>A0AAX6G1D7</accession>
<name>A0AAX6G1D7_IRIPA</name>
<dbReference type="AlphaFoldDB" id="A0AAX6G1D7"/>
<protein>
    <submittedName>
        <fullName evidence="2">Proline-rich receptor-like protein kinase PERK2</fullName>
    </submittedName>
</protein>
<dbReference type="GO" id="GO:0016301">
    <property type="term" value="F:kinase activity"/>
    <property type="evidence" value="ECO:0007669"/>
    <property type="project" value="UniProtKB-KW"/>
</dbReference>
<gene>
    <name evidence="2" type="ORF">M6B38_389605</name>
</gene>
<reference evidence="2" key="1">
    <citation type="journal article" date="2023" name="GigaByte">
        <title>Genome assembly of the bearded iris, Iris pallida Lam.</title>
        <authorList>
            <person name="Bruccoleri R.E."/>
            <person name="Oakeley E.J."/>
            <person name="Faust A.M.E."/>
            <person name="Altorfer M."/>
            <person name="Dessus-Babus S."/>
            <person name="Burckhardt D."/>
            <person name="Oertli M."/>
            <person name="Naumann U."/>
            <person name="Petersen F."/>
            <person name="Wong J."/>
        </authorList>
    </citation>
    <scope>NUCLEOTIDE SEQUENCE</scope>
    <source>
        <strain evidence="2">GSM-AAB239-AS_SAM_17_03QT</strain>
    </source>
</reference>
<comment type="caution">
    <text evidence="2">The sequence shown here is derived from an EMBL/GenBank/DDBJ whole genome shotgun (WGS) entry which is preliminary data.</text>
</comment>
<sequence>MAGRRAHRAVEGPPEAGGGFARTGGGDRRLARRSGVSEVRGDGRWRGSELELWGSPVRRWLGRGATERSTAVLRRSHHGVIRGFALGGAAGGQHSAGRRSAGEGELAVARVPVRGTTRARLGRWSGSTSRGAGGWSRGFGWVAAHREEEARWRRSCRC</sequence>
<dbReference type="Proteomes" id="UP001140949">
    <property type="component" value="Unassembled WGS sequence"/>
</dbReference>